<dbReference type="InterPro" id="IPR038765">
    <property type="entry name" value="Papain-like_cys_pep_sf"/>
</dbReference>
<evidence type="ECO:0000256" key="2">
    <source>
        <dbReference type="ARBA" id="ARBA00012759"/>
    </source>
</evidence>
<evidence type="ECO:0000256" key="7">
    <source>
        <dbReference type="SAM" id="Coils"/>
    </source>
</evidence>
<keyword evidence="7" id="KW-0175">Coiled coil</keyword>
<evidence type="ECO:0000256" key="5">
    <source>
        <dbReference type="ARBA" id="ARBA00022801"/>
    </source>
</evidence>
<feature type="region of interest" description="Disordered" evidence="8">
    <location>
        <begin position="543"/>
        <end position="568"/>
    </location>
</feature>
<proteinExistence type="predicted"/>
<dbReference type="InterPro" id="IPR044635">
    <property type="entry name" value="UBP14-like"/>
</dbReference>
<dbReference type="GO" id="GO:0061136">
    <property type="term" value="P:regulation of proteasomal protein catabolic process"/>
    <property type="evidence" value="ECO:0007669"/>
    <property type="project" value="TreeGrafter"/>
</dbReference>
<dbReference type="GO" id="GO:0070628">
    <property type="term" value="F:proteasome binding"/>
    <property type="evidence" value="ECO:0007669"/>
    <property type="project" value="TreeGrafter"/>
</dbReference>
<dbReference type="SUPFAM" id="SSF54001">
    <property type="entry name" value="Cysteine proteinases"/>
    <property type="match status" value="1"/>
</dbReference>
<evidence type="ECO:0000256" key="3">
    <source>
        <dbReference type="ARBA" id="ARBA00022670"/>
    </source>
</evidence>
<keyword evidence="3" id="KW-0645">Protease</keyword>
<feature type="region of interest" description="Disordered" evidence="8">
    <location>
        <begin position="682"/>
        <end position="708"/>
    </location>
</feature>
<evidence type="ECO:0000259" key="9">
    <source>
        <dbReference type="PROSITE" id="PS50235"/>
    </source>
</evidence>
<feature type="domain" description="USP" evidence="9">
    <location>
        <begin position="575"/>
        <end position="1169"/>
    </location>
</feature>
<dbReference type="PROSITE" id="PS00972">
    <property type="entry name" value="USP_1"/>
    <property type="match status" value="1"/>
</dbReference>
<keyword evidence="5" id="KW-0378">Hydrolase</keyword>
<reference evidence="10" key="1">
    <citation type="journal article" date="2021" name="Nat. Commun.">
        <title>Genetic determinants of endophytism in the Arabidopsis root mycobiome.</title>
        <authorList>
            <person name="Mesny F."/>
            <person name="Miyauchi S."/>
            <person name="Thiergart T."/>
            <person name="Pickel B."/>
            <person name="Atanasova L."/>
            <person name="Karlsson M."/>
            <person name="Huettel B."/>
            <person name="Barry K.W."/>
            <person name="Haridas S."/>
            <person name="Chen C."/>
            <person name="Bauer D."/>
            <person name="Andreopoulos W."/>
            <person name="Pangilinan J."/>
            <person name="LaButti K."/>
            <person name="Riley R."/>
            <person name="Lipzen A."/>
            <person name="Clum A."/>
            <person name="Drula E."/>
            <person name="Henrissat B."/>
            <person name="Kohler A."/>
            <person name="Grigoriev I.V."/>
            <person name="Martin F.M."/>
            <person name="Hacquard S."/>
        </authorList>
    </citation>
    <scope>NUCLEOTIDE SEQUENCE</scope>
    <source>
        <strain evidence="10">MPI-CAGE-CH-0230</strain>
    </source>
</reference>
<dbReference type="RefSeq" id="XP_046011411.1">
    <property type="nucleotide sequence ID" value="XM_046158857.1"/>
</dbReference>
<feature type="region of interest" description="Disordered" evidence="8">
    <location>
        <begin position="996"/>
        <end position="1055"/>
    </location>
</feature>
<dbReference type="InterPro" id="IPR001394">
    <property type="entry name" value="Peptidase_C19_UCH"/>
</dbReference>
<evidence type="ECO:0000256" key="4">
    <source>
        <dbReference type="ARBA" id="ARBA00022786"/>
    </source>
</evidence>
<dbReference type="PANTHER" id="PTHR43982">
    <property type="entry name" value="UBIQUITIN CARBOXYL-TERMINAL HYDROLASE"/>
    <property type="match status" value="1"/>
</dbReference>
<dbReference type="OrthoDB" id="2420415at2759"/>
<gene>
    <name evidence="10" type="ORF">B0I36DRAFT_363709</name>
</gene>
<dbReference type="EC" id="3.4.19.12" evidence="2"/>
<accession>A0A9P9BM02</accession>
<feature type="compositionally biased region" description="Polar residues" evidence="8">
    <location>
        <begin position="722"/>
        <end position="737"/>
    </location>
</feature>
<dbReference type="GeneID" id="70188403"/>
<keyword evidence="11" id="KW-1185">Reference proteome</keyword>
<dbReference type="GO" id="GO:0016579">
    <property type="term" value="P:protein deubiquitination"/>
    <property type="evidence" value="ECO:0007669"/>
    <property type="project" value="InterPro"/>
</dbReference>
<comment type="caution">
    <text evidence="10">The sequence shown here is derived from an EMBL/GenBank/DDBJ whole genome shotgun (WGS) entry which is preliminary data.</text>
</comment>
<dbReference type="GO" id="GO:0043161">
    <property type="term" value="P:proteasome-mediated ubiquitin-dependent protein catabolic process"/>
    <property type="evidence" value="ECO:0007669"/>
    <property type="project" value="InterPro"/>
</dbReference>
<dbReference type="InterPro" id="IPR018200">
    <property type="entry name" value="USP_CS"/>
</dbReference>
<evidence type="ECO:0000256" key="1">
    <source>
        <dbReference type="ARBA" id="ARBA00000707"/>
    </source>
</evidence>
<evidence type="ECO:0000256" key="8">
    <source>
        <dbReference type="SAM" id="MobiDB-lite"/>
    </source>
</evidence>
<sequence>MGSEADEPAFAGVERLNAMKVKAEASFRAGQTRAYTSPKALQSFLNQQLPELFTRQPCDHELQLIGTQTYEDSHANFVSTVCGLCRHHFHFSSNGPSSLVRRLGQDHPQHMLLAYEQQSPNDFAEDRSRNKHDYTYAAARFICCDQDCHFSIEIRASSPRITDRDVDLFQDVGRVRENLARAREDDPDRYADVEADYGTQAASTMLVYLSDHLARKPDAGPLKIKKRNKRFMVSFSTDFDPLLRSLGWEEREDPEGEACWFLPQPTPPHEPTLTRTLQAHYEDARAELILLFTTTRPTPAWEQVLRVLQGHYDPYRSAPSLLNQIEEDDLDLLGCLRDYGPTVFSWAAILLANIDPRRRQNFTQAALRCIKDRSEIARDAIVIFDSSYDAGSTNASFEYFATTPSARNDAQYFIDQYKTIIGQNPTDDEKAKALQHLQIIEGETKLQIISQMEPDMLMFEGSAFPNNTSGVYSVKAAEQLLGIEAAWPADLIRGFVHNLDETKSRSEVARALDSLANHKRGLGELNDAEELQQMASFLQGSETGHLQAKQAATPKHESTGSNSLSEPAKSMDIPPGIYNIGNTCYLNSLLQYFYNVVPIRRLLKNFDDFKLELDAEHVNRRTTGGNALKFSLDEAIVARQFVETLQDLLERLETTTDKAVHGSQKLANTALLSAAELLAKQDAPPRQDTKPPPLPARPSPTPPATAGEDVDMVNVTVEPADGQTSANSPAGSSQTLVNEPEPMSAISSIEGAAEPTTTEPGGPPPLGSGHDVMDVDSNKDELPEALTLEERTARIAWKLDQSERRGTSQQDVGEIMGNILEHLVRSVRPTGTMPDLPDVQTDVITDLFFTTMVHHTVDLKKGSTTEKAIEEQRKEVMLDRWIQAFPHPEKGVSSSLYEALDRNLGFEVLDETRVRYSTIRSLPPILHICIQRTDNSGVKNVNPVVIPEILYLDRYMDANDDSDLDRTRRRMGVLQEYLRELEARSRKDSEFVIKPVENSSYFDPPPTQADLGDSFDPAGPPELDQDLLKDLAPVMSKRKSSPASTAAFKRRRSDGAEPSHDVVAYVEELHEDSVNLVEETNAKLREVRQEIQSAYADLKQHKYAIHAIICHLGDRQASGHYWVWIRDYKKNMWLSYNDANVTVDRRDSQELLDELNRGGEPYYIAYVRDADKEELVDVLHRTVPIDTTAIGSSTVDGLDGVARPHDALPEDAVMHIETIEGVDPTHVEDVSEVHMDRGFEDKKESSMTQVHEIHAADEPPPYEIV</sequence>
<evidence type="ECO:0000256" key="6">
    <source>
        <dbReference type="ARBA" id="ARBA00022807"/>
    </source>
</evidence>
<dbReference type="EMBL" id="JAGTJQ010000006">
    <property type="protein sequence ID" value="KAH7029123.1"/>
    <property type="molecule type" value="Genomic_DNA"/>
</dbReference>
<keyword evidence="4" id="KW-0833">Ubl conjugation pathway</keyword>
<organism evidence="10 11">
    <name type="scientific">Microdochium trichocladiopsis</name>
    <dbReference type="NCBI Taxonomy" id="1682393"/>
    <lineage>
        <taxon>Eukaryota</taxon>
        <taxon>Fungi</taxon>
        <taxon>Dikarya</taxon>
        <taxon>Ascomycota</taxon>
        <taxon>Pezizomycotina</taxon>
        <taxon>Sordariomycetes</taxon>
        <taxon>Xylariomycetidae</taxon>
        <taxon>Xylariales</taxon>
        <taxon>Microdochiaceae</taxon>
        <taxon>Microdochium</taxon>
    </lineage>
</organism>
<feature type="region of interest" description="Disordered" evidence="8">
    <location>
        <begin position="720"/>
        <end position="776"/>
    </location>
</feature>
<name>A0A9P9BM02_9PEZI</name>
<dbReference type="Pfam" id="PF00443">
    <property type="entry name" value="UCH"/>
    <property type="match status" value="1"/>
</dbReference>
<dbReference type="AlphaFoldDB" id="A0A9P9BM02"/>
<dbReference type="Gene3D" id="3.90.70.10">
    <property type="entry name" value="Cysteine proteinases"/>
    <property type="match status" value="2"/>
</dbReference>
<feature type="coiled-coil region" evidence="7">
    <location>
        <begin position="1070"/>
        <end position="1101"/>
    </location>
</feature>
<dbReference type="PROSITE" id="PS50235">
    <property type="entry name" value="USP_3"/>
    <property type="match status" value="1"/>
</dbReference>
<feature type="compositionally biased region" description="Pro residues" evidence="8">
    <location>
        <begin position="690"/>
        <end position="703"/>
    </location>
</feature>
<dbReference type="PANTHER" id="PTHR43982:SF6">
    <property type="entry name" value="UBIQUITIN CARBOXYL-TERMINAL HYDROLASE 2-RELATED"/>
    <property type="match status" value="1"/>
</dbReference>
<feature type="compositionally biased region" description="Low complexity" evidence="8">
    <location>
        <begin position="750"/>
        <end position="760"/>
    </location>
</feature>
<keyword evidence="6" id="KW-0788">Thiol protease</keyword>
<comment type="catalytic activity">
    <reaction evidence="1">
        <text>Thiol-dependent hydrolysis of ester, thioester, amide, peptide and isopeptide bonds formed by the C-terminal Gly of ubiquitin (a 76-residue protein attached to proteins as an intracellular targeting signal).</text>
        <dbReference type="EC" id="3.4.19.12"/>
    </reaction>
</comment>
<evidence type="ECO:0000313" key="11">
    <source>
        <dbReference type="Proteomes" id="UP000756346"/>
    </source>
</evidence>
<dbReference type="GO" id="GO:0004843">
    <property type="term" value="F:cysteine-type deubiquitinase activity"/>
    <property type="evidence" value="ECO:0007669"/>
    <property type="project" value="UniProtKB-EC"/>
</dbReference>
<protein>
    <recommendedName>
        <fullName evidence="2">ubiquitinyl hydrolase 1</fullName>
        <ecNumber evidence="2">3.4.19.12</ecNumber>
    </recommendedName>
</protein>
<dbReference type="Proteomes" id="UP000756346">
    <property type="component" value="Unassembled WGS sequence"/>
</dbReference>
<dbReference type="InterPro" id="IPR028889">
    <property type="entry name" value="USP"/>
</dbReference>
<evidence type="ECO:0000313" key="10">
    <source>
        <dbReference type="EMBL" id="KAH7029123.1"/>
    </source>
</evidence>